<dbReference type="RefSeq" id="XP_016484059.1">
    <property type="nucleotide sequence ID" value="XM_016628573.1"/>
</dbReference>
<evidence type="ECO:0000313" key="2">
    <source>
        <dbReference type="RefSeq" id="XP_016484059.1"/>
    </source>
</evidence>
<dbReference type="PANTHER" id="PTHR31344:SF23">
    <property type="entry name" value="C2 NT-TYPE DOMAIN-CONTAINING PROTEIN"/>
    <property type="match status" value="1"/>
</dbReference>
<dbReference type="PaxDb" id="4097-A0A1S4B5B6"/>
<name>A0A1S4B5B6_TOBAC</name>
<dbReference type="InterPro" id="IPR021827">
    <property type="entry name" value="Nup186/Nup192/Nup205"/>
</dbReference>
<dbReference type="PANTHER" id="PTHR31344">
    <property type="entry name" value="NUCLEAR PORE COMPLEX PROTEIN NUP205"/>
    <property type="match status" value="1"/>
</dbReference>
<gene>
    <name evidence="2" type="primary">LOC107804653</name>
</gene>
<protein>
    <submittedName>
        <fullName evidence="2">Uncharacterized protein isoform X1</fullName>
    </submittedName>
</protein>
<dbReference type="InterPro" id="IPR019448">
    <property type="entry name" value="NT-C2"/>
</dbReference>
<dbReference type="OrthoDB" id="20172at2759"/>
<dbReference type="KEGG" id="nta:107804653"/>
<organism evidence="1 2">
    <name type="scientific">Nicotiana tabacum</name>
    <name type="common">Common tobacco</name>
    <dbReference type="NCBI Taxonomy" id="4097"/>
    <lineage>
        <taxon>Eukaryota</taxon>
        <taxon>Viridiplantae</taxon>
        <taxon>Streptophyta</taxon>
        <taxon>Embryophyta</taxon>
        <taxon>Tracheophyta</taxon>
        <taxon>Spermatophyta</taxon>
        <taxon>Magnoliopsida</taxon>
        <taxon>eudicotyledons</taxon>
        <taxon>Gunneridae</taxon>
        <taxon>Pentapetalae</taxon>
        <taxon>asterids</taxon>
        <taxon>lamiids</taxon>
        <taxon>Solanales</taxon>
        <taxon>Solanaceae</taxon>
        <taxon>Nicotianoideae</taxon>
        <taxon>Nicotianeae</taxon>
        <taxon>Nicotiana</taxon>
    </lineage>
</organism>
<dbReference type="Proteomes" id="UP000790787">
    <property type="component" value="Chromosome 14"/>
</dbReference>
<dbReference type="OMA" id="RNEVCPM"/>
<reference evidence="1" key="1">
    <citation type="journal article" date="2014" name="Nat. Commun.">
        <title>The tobacco genome sequence and its comparison with those of tomato and potato.</title>
        <authorList>
            <person name="Sierro N."/>
            <person name="Battey J.N."/>
            <person name="Ouadi S."/>
            <person name="Bakaher N."/>
            <person name="Bovet L."/>
            <person name="Willig A."/>
            <person name="Goepfert S."/>
            <person name="Peitsch M.C."/>
            <person name="Ivanov N.V."/>
        </authorList>
    </citation>
    <scope>NUCLEOTIDE SEQUENCE [LARGE SCALE GENOMIC DNA]</scope>
</reference>
<dbReference type="GO" id="GO:0005643">
    <property type="term" value="C:nuclear pore"/>
    <property type="evidence" value="ECO:0007669"/>
    <property type="project" value="InterPro"/>
</dbReference>
<dbReference type="AlphaFoldDB" id="A0A1S4B5B6"/>
<sequence>MVLGLKARTRNSPSVQVEYLIHIKAIKPWPPSHSLRTPRAVLIEWEHGDKHSGSTNQVVPSSGTGSGIGDGRIEFNESFRLPVTLLKETSLKGGDGNTFQKNCIEFHLYEPRRDKTVKGQLLGTAIVDLADYGVVRESLSICPPINCKRTYRNTAQPLLFLKIQIGERSRVRSSLRDKLKREASMDRNGSLSRLLSEEYADEAEFASYTDDDDDDVSSHLSAPVSSSANESNYGSPPQEEDISEGVKSSAGQDEDENVLDYKERLADVDENPETKSLSSLQGSLSHSSTDMSSDLAWISKKIGGCSSVQYSTFNVSDINEETQNACMIIKQDKQVQCMEQIAANGKSVGEKSSRQNSDPAERACPIPCITDESSNFESTVSIFSNSVMEEKKSTLSVNGLWDDARDAGTENGSVEGENSEDHQENGQECVLRNGKQHQENEQGKESSEDEGQCKKDELISCYSEVDTIKLDLMEINAISSYRDSSEAKSSTSHSEIVKHVMSVRSSPESNRGDGSVGSNQILVQDTPKGARGFSSNERKEKVSPRDTTNILLESQIHKLEQRVKMLEGELREAAAIEVGLYSVVAEHGCSANKVHSPARRLSRFYLHACKENSVLKRGSAAKSAISGIYLVAKACGNDVARLTFWLSNSVVLRATITKFHGQQQLPLSTETMLGKSVVADKKKFSPLKWESHSSNGVRDDICESLGNWEDPVTFIRALKKTEAWIFSRIIESIWWQTLIPHMQSGASTAICNSMGSEINNVCSRTSSFGAEDGKFSLDLWKKALKDACERICPVRAAGHECGCLHMLSKSIMEQCVVRLDVAMFNAILRESADEMPSDPISDPISDAEVLPIPAGKASFGAGAQLKNAIGNWSRWLTDLVGNSLVDENREDNDDNESEEYDTSSKSFYLLDALSDLMMLPKDMLLSRTIRKEVCPTFGPIIIRRVLNVFVADEFCPDPIPECVLEALNTEDPFDAEEDSVMSYPCTAAPIAYKPPSTVSVDGLLGDISSHSKLRRSGSSVLKKSYTSDDELDQMDMNFIISEGIETSPLAKSSRILKGNVDGNSVRYQLLREVWINSEL</sequence>
<dbReference type="STRING" id="4097.A0A1S4B5B6"/>
<proteinExistence type="predicted"/>
<dbReference type="PROSITE" id="PS51840">
    <property type="entry name" value="C2_NT"/>
    <property type="match status" value="1"/>
</dbReference>
<dbReference type="SMR" id="A0A1S4B5B6"/>
<reference evidence="2" key="2">
    <citation type="submission" date="2025-08" db="UniProtKB">
        <authorList>
            <consortium name="RefSeq"/>
        </authorList>
    </citation>
    <scope>IDENTIFICATION</scope>
</reference>
<evidence type="ECO:0000313" key="1">
    <source>
        <dbReference type="Proteomes" id="UP000790787"/>
    </source>
</evidence>
<dbReference type="GeneID" id="107804653"/>
<keyword evidence="1" id="KW-1185">Reference proteome</keyword>
<accession>A0A1S4B5B6</accession>
<dbReference type="Pfam" id="PF10358">
    <property type="entry name" value="NT-C2"/>
    <property type="match status" value="1"/>
</dbReference>